<sequence length="111" mass="12589">MDRSGKDLFLLATVPATVIILVIACTAATRFQQPEEAVADLAHIVFRFVLRYFVQDRTDRLVHFLTVLELVRAALQHRFDVRQQLTVDRGKLALQHGRTGGGRHLLARDAR</sequence>
<dbReference type="EMBL" id="GGFM01009450">
    <property type="protein sequence ID" value="MBW30201.1"/>
    <property type="molecule type" value="Transcribed_RNA"/>
</dbReference>
<name>A0A2M3ZNT9_9DIPT</name>
<dbReference type="PROSITE" id="PS51257">
    <property type="entry name" value="PROKAR_LIPOPROTEIN"/>
    <property type="match status" value="1"/>
</dbReference>
<evidence type="ECO:0000313" key="1">
    <source>
        <dbReference type="EMBL" id="MBW30201.1"/>
    </source>
</evidence>
<protein>
    <submittedName>
        <fullName evidence="1">Putative secreted peptide</fullName>
    </submittedName>
</protein>
<organism evidence="1">
    <name type="scientific">Anopheles braziliensis</name>
    <dbReference type="NCBI Taxonomy" id="58242"/>
    <lineage>
        <taxon>Eukaryota</taxon>
        <taxon>Metazoa</taxon>
        <taxon>Ecdysozoa</taxon>
        <taxon>Arthropoda</taxon>
        <taxon>Hexapoda</taxon>
        <taxon>Insecta</taxon>
        <taxon>Pterygota</taxon>
        <taxon>Neoptera</taxon>
        <taxon>Endopterygota</taxon>
        <taxon>Diptera</taxon>
        <taxon>Nematocera</taxon>
        <taxon>Culicoidea</taxon>
        <taxon>Culicidae</taxon>
        <taxon>Anophelinae</taxon>
        <taxon>Anopheles</taxon>
    </lineage>
</organism>
<accession>A0A2M3ZNT9</accession>
<reference evidence="1" key="1">
    <citation type="submission" date="2018-01" db="EMBL/GenBank/DDBJ databases">
        <title>An insight into the sialome of Amazonian anophelines.</title>
        <authorList>
            <person name="Ribeiro J.M."/>
            <person name="Scarpassa V."/>
            <person name="Calvo E."/>
        </authorList>
    </citation>
    <scope>NUCLEOTIDE SEQUENCE</scope>
    <source>
        <tissue evidence="1">Salivary glands</tissue>
    </source>
</reference>
<dbReference type="AlphaFoldDB" id="A0A2M3ZNT9"/>
<proteinExistence type="predicted"/>